<reference evidence="4" key="1">
    <citation type="submission" date="2022-03" db="EMBL/GenBank/DDBJ databases">
        <authorList>
            <person name="Martin C."/>
        </authorList>
    </citation>
    <scope>NUCLEOTIDE SEQUENCE</scope>
</reference>
<dbReference type="SMART" id="SM00225">
    <property type="entry name" value="BTB"/>
    <property type="match status" value="1"/>
</dbReference>
<evidence type="ECO:0000313" key="4">
    <source>
        <dbReference type="EMBL" id="CAH1783207.1"/>
    </source>
</evidence>
<keyword evidence="2" id="KW-0963">Cytoplasm</keyword>
<dbReference type="SUPFAM" id="SSF54695">
    <property type="entry name" value="POZ domain"/>
    <property type="match status" value="1"/>
</dbReference>
<dbReference type="OrthoDB" id="6155462at2759"/>
<name>A0A8S4NQQ6_OWEFU</name>
<dbReference type="InterPro" id="IPR011333">
    <property type="entry name" value="SKP1/BTB/POZ_sf"/>
</dbReference>
<comment type="caution">
    <text evidence="4">The sequence shown here is derived from an EMBL/GenBank/DDBJ whole genome shotgun (WGS) entry which is preliminary data.</text>
</comment>
<dbReference type="GO" id="GO:0005829">
    <property type="term" value="C:cytosol"/>
    <property type="evidence" value="ECO:0007669"/>
    <property type="project" value="TreeGrafter"/>
</dbReference>
<dbReference type="InterPro" id="IPR011705">
    <property type="entry name" value="BACK"/>
</dbReference>
<dbReference type="Gene3D" id="1.25.40.420">
    <property type="match status" value="1"/>
</dbReference>
<dbReference type="GO" id="GO:0022008">
    <property type="term" value="P:neurogenesis"/>
    <property type="evidence" value="ECO:0007669"/>
    <property type="project" value="TreeGrafter"/>
</dbReference>
<keyword evidence="5" id="KW-1185">Reference proteome</keyword>
<evidence type="ECO:0000313" key="5">
    <source>
        <dbReference type="Proteomes" id="UP000749559"/>
    </source>
</evidence>
<dbReference type="SMART" id="SM00875">
    <property type="entry name" value="BACK"/>
    <property type="match status" value="1"/>
</dbReference>
<dbReference type="Gene3D" id="2.60.120.820">
    <property type="entry name" value="PHR domain"/>
    <property type="match status" value="1"/>
</dbReference>
<dbReference type="Pfam" id="PF00651">
    <property type="entry name" value="BTB"/>
    <property type="match status" value="1"/>
</dbReference>
<dbReference type="PANTHER" id="PTHR45774">
    <property type="entry name" value="BTB/POZ DOMAIN-CONTAINING"/>
    <property type="match status" value="1"/>
</dbReference>
<dbReference type="Gene3D" id="3.30.710.10">
    <property type="entry name" value="Potassium Channel Kv1.1, Chain A"/>
    <property type="match status" value="1"/>
</dbReference>
<evidence type="ECO:0000259" key="3">
    <source>
        <dbReference type="PROSITE" id="PS50097"/>
    </source>
</evidence>
<dbReference type="Pfam" id="PF08005">
    <property type="entry name" value="PHR"/>
    <property type="match status" value="1"/>
</dbReference>
<gene>
    <name evidence="4" type="ORF">OFUS_LOCUS9566</name>
</gene>
<dbReference type="Pfam" id="PF07707">
    <property type="entry name" value="BACK"/>
    <property type="match status" value="1"/>
</dbReference>
<accession>A0A8S4NQQ6</accession>
<organism evidence="4 5">
    <name type="scientific">Owenia fusiformis</name>
    <name type="common">Polychaete worm</name>
    <dbReference type="NCBI Taxonomy" id="6347"/>
    <lineage>
        <taxon>Eukaryota</taxon>
        <taxon>Metazoa</taxon>
        <taxon>Spiralia</taxon>
        <taxon>Lophotrochozoa</taxon>
        <taxon>Annelida</taxon>
        <taxon>Polychaeta</taxon>
        <taxon>Sedentaria</taxon>
        <taxon>Canalipalpata</taxon>
        <taxon>Sabellida</taxon>
        <taxon>Oweniida</taxon>
        <taxon>Oweniidae</taxon>
        <taxon>Owenia</taxon>
    </lineage>
</organism>
<dbReference type="PANTHER" id="PTHR45774:SF3">
    <property type="entry name" value="BTB (POZ) DOMAIN-CONTAINING 2B-RELATED"/>
    <property type="match status" value="1"/>
</dbReference>
<proteinExistence type="predicted"/>
<sequence>MASVSSTESLEMGSIIERYEGLFNSQSMSDIQFSFDVTEGPMVYAHKVILGAASDVFKSMFYGELKETSNVIDIPDISRNVFLEIMRCIYYGEVKLNPENVLEVLYGAKKYQVLELAKLCKKYLDEKMDIENVCILLDAALTFNEGSLKEKCLEKIADDTVDVLATDAFLEISKGALGHILDQDVLKVNSEVDVFQAVVRWAENACRTQNLEPSGQTMREMIGDPIFKLRLYPLTPEQLEKYIVPSGILHLQEMSDLINSFSTGEYDILKFSKGNRKEVNKTKIYVCNRYRSHIKGDSSGWPCSGHKYDALQFRVNKSIILLGMGVFLPYKEKAYNFTANIEILNIDKDSLYKAKHEFTQADVTYGDVLHCLKFEKTVKIESNQIYSIKALLEGPNTYFTESTNTAPSAANVGFTFLDHPDSDNGTCSRQGQIPCLYFILSDKK</sequence>
<dbReference type="AlphaFoldDB" id="A0A8S4NQQ6"/>
<comment type="subcellular location">
    <subcellularLocation>
        <location evidence="1">Cytoplasm</location>
    </subcellularLocation>
</comment>
<evidence type="ECO:0000256" key="1">
    <source>
        <dbReference type="ARBA" id="ARBA00004496"/>
    </source>
</evidence>
<evidence type="ECO:0000256" key="2">
    <source>
        <dbReference type="ARBA" id="ARBA00022490"/>
    </source>
</evidence>
<dbReference type="InterPro" id="IPR012983">
    <property type="entry name" value="PHR"/>
</dbReference>
<dbReference type="EMBL" id="CAIIXF020000005">
    <property type="protein sequence ID" value="CAH1783207.1"/>
    <property type="molecule type" value="Genomic_DNA"/>
</dbReference>
<dbReference type="Proteomes" id="UP000749559">
    <property type="component" value="Unassembled WGS sequence"/>
</dbReference>
<dbReference type="InterPro" id="IPR000210">
    <property type="entry name" value="BTB/POZ_dom"/>
</dbReference>
<feature type="domain" description="BTB" evidence="3">
    <location>
        <begin position="29"/>
        <end position="98"/>
    </location>
</feature>
<dbReference type="InterPro" id="IPR038648">
    <property type="entry name" value="PHR_sf"/>
</dbReference>
<dbReference type="PROSITE" id="PS50097">
    <property type="entry name" value="BTB"/>
    <property type="match status" value="1"/>
</dbReference>
<protein>
    <recommendedName>
        <fullName evidence="3">BTB domain-containing protein</fullName>
    </recommendedName>
</protein>